<protein>
    <submittedName>
        <fullName evidence="1">Uncharacterized protein</fullName>
    </submittedName>
</protein>
<dbReference type="OrthoDB" id="72441at2"/>
<proteinExistence type="predicted"/>
<gene>
    <name evidence="1" type="ORF">SU48_01690</name>
</gene>
<dbReference type="EMBL" id="CP011387">
    <property type="protein sequence ID" value="ANE42679.1"/>
    <property type="molecule type" value="Genomic_DNA"/>
</dbReference>
<dbReference type="KEGG" id="dpu:SU48_01690"/>
<keyword evidence="2" id="KW-1185">Reference proteome</keyword>
<dbReference type="PATRIC" id="fig|1182568.3.peg.350"/>
<sequence>MSDPHRIAKLVLIDVARNGAVTTRSMIARHGPKPNWRILLEDGYVTELQTIYGAVLTLGPLGRTGLAETPPPFPVPYVAAPGTAADRAYLMDAIAVLERDNYSVIRHLYKKAGKVGTAACKGRDTTDQITSTVMRVPPDRLRYLEWKYHRFIDTSPRSGGYIPERPGYPRLYATISGGGIRLPRLRKLMALHRDHQRIRWRSPLIVAVPEEGDMRAYLRQLEARETALIERASLRPVDEPVTLVHLIVLPLP</sequence>
<organism evidence="1 2">
    <name type="scientific">Deinococcus puniceus</name>
    <dbReference type="NCBI Taxonomy" id="1182568"/>
    <lineage>
        <taxon>Bacteria</taxon>
        <taxon>Thermotogati</taxon>
        <taxon>Deinococcota</taxon>
        <taxon>Deinococci</taxon>
        <taxon>Deinococcales</taxon>
        <taxon>Deinococcaceae</taxon>
        <taxon>Deinococcus</taxon>
    </lineage>
</organism>
<reference evidence="1 2" key="1">
    <citation type="submission" date="2015-01" db="EMBL/GenBank/DDBJ databases">
        <title>Deinococcus puniceus/DY1/ whole genome sequencing.</title>
        <authorList>
            <person name="Kim M.K."/>
            <person name="Srinivasan S."/>
            <person name="Lee J.-J."/>
        </authorList>
    </citation>
    <scope>NUCLEOTIDE SEQUENCE [LARGE SCALE GENOMIC DNA]</scope>
    <source>
        <strain evidence="1 2">DY1</strain>
    </source>
</reference>
<dbReference type="RefSeq" id="WP_064013731.1">
    <property type="nucleotide sequence ID" value="NZ_CP011387.1"/>
</dbReference>
<dbReference type="AlphaFoldDB" id="A0A172T6M6"/>
<accession>A0A172T6M6</accession>
<dbReference type="Proteomes" id="UP000077363">
    <property type="component" value="Chromosome"/>
</dbReference>
<evidence type="ECO:0000313" key="1">
    <source>
        <dbReference type="EMBL" id="ANE42679.1"/>
    </source>
</evidence>
<name>A0A172T6M6_9DEIO</name>
<evidence type="ECO:0000313" key="2">
    <source>
        <dbReference type="Proteomes" id="UP000077363"/>
    </source>
</evidence>